<dbReference type="KEGG" id="dho:Dia5BBH33_19740"/>
<dbReference type="GO" id="GO:0003677">
    <property type="term" value="F:DNA binding"/>
    <property type="evidence" value="ECO:0007669"/>
    <property type="project" value="UniProtKB-KW"/>
</dbReference>
<evidence type="ECO:0000259" key="4">
    <source>
        <dbReference type="PROSITE" id="PS50987"/>
    </source>
</evidence>
<dbReference type="CDD" id="cd00090">
    <property type="entry name" value="HTH_ARSR"/>
    <property type="match status" value="1"/>
</dbReference>
<dbReference type="InterPro" id="IPR051081">
    <property type="entry name" value="HTH_MetalResp_TranReg"/>
</dbReference>
<keyword evidence="3" id="KW-0804">Transcription</keyword>
<dbReference type="Gene3D" id="1.10.10.10">
    <property type="entry name" value="Winged helix-like DNA-binding domain superfamily/Winged helix DNA-binding domain"/>
    <property type="match status" value="1"/>
</dbReference>
<dbReference type="PROSITE" id="PS50987">
    <property type="entry name" value="HTH_ARSR_2"/>
    <property type="match status" value="1"/>
</dbReference>
<dbReference type="SMART" id="SM00418">
    <property type="entry name" value="HTH_ARSR"/>
    <property type="match status" value="1"/>
</dbReference>
<evidence type="ECO:0000256" key="1">
    <source>
        <dbReference type="ARBA" id="ARBA00023015"/>
    </source>
</evidence>
<keyword evidence="1" id="KW-0805">Transcription regulation</keyword>
<evidence type="ECO:0000313" key="6">
    <source>
        <dbReference type="Proteomes" id="UP000320585"/>
    </source>
</evidence>
<gene>
    <name evidence="5" type="primary">arsR_2</name>
    <name evidence="5" type="ORF">Dia5BBH33_19740</name>
</gene>
<feature type="domain" description="HTH arsR-type" evidence="4">
    <location>
        <begin position="1"/>
        <end position="94"/>
    </location>
</feature>
<dbReference type="EMBL" id="AP019697">
    <property type="protein sequence ID" value="BBK26039.1"/>
    <property type="molecule type" value="Genomic_DNA"/>
</dbReference>
<evidence type="ECO:0000313" key="5">
    <source>
        <dbReference type="EMBL" id="BBK26039.1"/>
    </source>
</evidence>
<protein>
    <submittedName>
        <fullName evidence="5">Transcriptional regulator</fullName>
    </submittedName>
</protein>
<dbReference type="GeneID" id="92717176"/>
<dbReference type="AlphaFoldDB" id="A0A8D4UW81"/>
<dbReference type="InterPro" id="IPR036390">
    <property type="entry name" value="WH_DNA-bd_sf"/>
</dbReference>
<proteinExistence type="predicted"/>
<dbReference type="PRINTS" id="PR00778">
    <property type="entry name" value="HTHARSR"/>
</dbReference>
<evidence type="ECO:0000256" key="3">
    <source>
        <dbReference type="ARBA" id="ARBA00023163"/>
    </source>
</evidence>
<dbReference type="GO" id="GO:0003700">
    <property type="term" value="F:DNA-binding transcription factor activity"/>
    <property type="evidence" value="ECO:0007669"/>
    <property type="project" value="InterPro"/>
</dbReference>
<sequence>MEQIYLDTARILKAISDPKRLKIVDMLSCKEQCANKLQQAFAITQPTLSHDMKVLVESGLIIDRRDGKNIFYSLNPAAMEELCAIMGEICQKRMHCICEHGRHEEQGMMENPEAKNDVREIAE</sequence>
<keyword evidence="2" id="KW-0238">DNA-binding</keyword>
<organism evidence="5 6">
    <name type="scientific">Dialister hominis</name>
    <dbReference type="NCBI Taxonomy" id="2582419"/>
    <lineage>
        <taxon>Bacteria</taxon>
        <taxon>Bacillati</taxon>
        <taxon>Bacillota</taxon>
        <taxon>Negativicutes</taxon>
        <taxon>Veillonellales</taxon>
        <taxon>Veillonellaceae</taxon>
        <taxon>Dialister</taxon>
    </lineage>
</organism>
<dbReference type="RefSeq" id="WP_022383275.1">
    <property type="nucleotide sequence ID" value="NZ_AP019697.1"/>
</dbReference>
<dbReference type="InterPro" id="IPR036388">
    <property type="entry name" value="WH-like_DNA-bd_sf"/>
</dbReference>
<dbReference type="Proteomes" id="UP000320585">
    <property type="component" value="Chromosome"/>
</dbReference>
<dbReference type="PANTHER" id="PTHR33154">
    <property type="entry name" value="TRANSCRIPTIONAL REGULATOR, ARSR FAMILY"/>
    <property type="match status" value="1"/>
</dbReference>
<reference evidence="6" key="1">
    <citation type="submission" date="2019-05" db="EMBL/GenBank/DDBJ databases">
        <title>Complete genome sequencing of Dialister sp. strain 5BBH33.</title>
        <authorList>
            <person name="Sakamoto M."/>
            <person name="Murakami T."/>
            <person name="Mori H."/>
        </authorList>
    </citation>
    <scope>NUCLEOTIDE SEQUENCE [LARGE SCALE GENOMIC DNA]</scope>
    <source>
        <strain evidence="6">5BBH33</strain>
    </source>
</reference>
<evidence type="ECO:0000256" key="2">
    <source>
        <dbReference type="ARBA" id="ARBA00023125"/>
    </source>
</evidence>
<dbReference type="InterPro" id="IPR011991">
    <property type="entry name" value="ArsR-like_HTH"/>
</dbReference>
<dbReference type="SUPFAM" id="SSF46785">
    <property type="entry name" value="Winged helix' DNA-binding domain"/>
    <property type="match status" value="1"/>
</dbReference>
<dbReference type="Pfam" id="PF01022">
    <property type="entry name" value="HTH_5"/>
    <property type="match status" value="1"/>
</dbReference>
<keyword evidence="6" id="KW-1185">Reference proteome</keyword>
<dbReference type="InterPro" id="IPR001845">
    <property type="entry name" value="HTH_ArsR_DNA-bd_dom"/>
</dbReference>
<dbReference type="PANTHER" id="PTHR33154:SF18">
    <property type="entry name" value="ARSENICAL RESISTANCE OPERON REPRESSOR"/>
    <property type="match status" value="1"/>
</dbReference>
<accession>A0A8D4UW81</accession>
<name>A0A8D4UW81_9FIRM</name>
<dbReference type="OrthoDB" id="9798835at2"/>
<dbReference type="NCBIfam" id="NF033788">
    <property type="entry name" value="HTH_metalloreg"/>
    <property type="match status" value="1"/>
</dbReference>